<feature type="signal peptide" evidence="1">
    <location>
        <begin position="1"/>
        <end position="25"/>
    </location>
</feature>
<comment type="caution">
    <text evidence="2">The sequence shown here is derived from an EMBL/GenBank/DDBJ whole genome shotgun (WGS) entry which is preliminary data.</text>
</comment>
<protein>
    <recommendedName>
        <fullName evidence="4">Lipoprotein</fullName>
    </recommendedName>
</protein>
<sequence>MKKHLFILSAAYSCLIFCCSCGQSAPSEEPTRLSVSTASNSAEVDVDLTQISDTVRFAELYNITLDPKSYEGKTIRMSGQFREFPYLEGGQTYYAVVVQDAGACCIQGLEVVLDEESTASYPENDSMVTVEGTLETYESGTIVYSRLRVNEFQINESGS</sequence>
<evidence type="ECO:0000313" key="2">
    <source>
        <dbReference type="EMBL" id="HJC72972.1"/>
    </source>
</evidence>
<gene>
    <name evidence="2" type="ORF">H9698_09315</name>
</gene>
<keyword evidence="1" id="KW-0732">Signal</keyword>
<dbReference type="AlphaFoldDB" id="A0A9D2TLL2"/>
<name>A0A9D2TLL2_9FIRM</name>
<organism evidence="2 3">
    <name type="scientific">Candidatus Ruthenibacterium merdavium</name>
    <dbReference type="NCBI Taxonomy" id="2838752"/>
    <lineage>
        <taxon>Bacteria</taxon>
        <taxon>Bacillati</taxon>
        <taxon>Bacillota</taxon>
        <taxon>Clostridia</taxon>
        <taxon>Eubacteriales</taxon>
        <taxon>Oscillospiraceae</taxon>
        <taxon>Ruthenibacterium</taxon>
    </lineage>
</organism>
<evidence type="ECO:0000256" key="1">
    <source>
        <dbReference type="SAM" id="SignalP"/>
    </source>
</evidence>
<reference evidence="2" key="1">
    <citation type="journal article" date="2021" name="PeerJ">
        <title>Extensive microbial diversity within the chicken gut microbiome revealed by metagenomics and culture.</title>
        <authorList>
            <person name="Gilroy R."/>
            <person name="Ravi A."/>
            <person name="Getino M."/>
            <person name="Pursley I."/>
            <person name="Horton D.L."/>
            <person name="Alikhan N.F."/>
            <person name="Baker D."/>
            <person name="Gharbi K."/>
            <person name="Hall N."/>
            <person name="Watson M."/>
            <person name="Adriaenssens E.M."/>
            <person name="Foster-Nyarko E."/>
            <person name="Jarju S."/>
            <person name="Secka A."/>
            <person name="Antonio M."/>
            <person name="Oren A."/>
            <person name="Chaudhuri R.R."/>
            <person name="La Ragione R."/>
            <person name="Hildebrand F."/>
            <person name="Pallen M.J."/>
        </authorList>
    </citation>
    <scope>NUCLEOTIDE SEQUENCE</scope>
    <source>
        <strain evidence="2">5933</strain>
    </source>
</reference>
<dbReference type="Proteomes" id="UP000823918">
    <property type="component" value="Unassembled WGS sequence"/>
</dbReference>
<evidence type="ECO:0008006" key="4">
    <source>
        <dbReference type="Google" id="ProtNLM"/>
    </source>
</evidence>
<feature type="chain" id="PRO_5038844166" description="Lipoprotein" evidence="1">
    <location>
        <begin position="26"/>
        <end position="159"/>
    </location>
</feature>
<reference evidence="2" key="2">
    <citation type="submission" date="2021-04" db="EMBL/GenBank/DDBJ databases">
        <authorList>
            <person name="Gilroy R."/>
        </authorList>
    </citation>
    <scope>NUCLEOTIDE SEQUENCE</scope>
    <source>
        <strain evidence="2">5933</strain>
    </source>
</reference>
<evidence type="ECO:0000313" key="3">
    <source>
        <dbReference type="Proteomes" id="UP000823918"/>
    </source>
</evidence>
<proteinExistence type="predicted"/>
<dbReference type="EMBL" id="DWWA01000049">
    <property type="protein sequence ID" value="HJC72972.1"/>
    <property type="molecule type" value="Genomic_DNA"/>
</dbReference>
<accession>A0A9D2TLL2</accession>